<evidence type="ECO:0000313" key="3">
    <source>
        <dbReference type="EMBL" id="OIS94829.1"/>
    </source>
</evidence>
<name>A0A1J6HP91_9HYPH</name>
<dbReference type="GO" id="GO:0016787">
    <property type="term" value="F:hydrolase activity"/>
    <property type="evidence" value="ECO:0007669"/>
    <property type="project" value="UniProtKB-KW"/>
</dbReference>
<evidence type="ECO:0000259" key="2">
    <source>
        <dbReference type="Pfam" id="PF00857"/>
    </source>
</evidence>
<keyword evidence="4" id="KW-1185">Reference proteome</keyword>
<dbReference type="EMBL" id="MOEC01000003">
    <property type="protein sequence ID" value="OIS94829.1"/>
    <property type="molecule type" value="Genomic_DNA"/>
</dbReference>
<dbReference type="PANTHER" id="PTHR43540">
    <property type="entry name" value="PEROXYUREIDOACRYLATE/UREIDOACRYLATE AMIDOHYDROLASE-RELATED"/>
    <property type="match status" value="1"/>
</dbReference>
<evidence type="ECO:0000256" key="1">
    <source>
        <dbReference type="ARBA" id="ARBA00022801"/>
    </source>
</evidence>
<dbReference type="PANTHER" id="PTHR43540:SF15">
    <property type="entry name" value="BLR5631 PROTEIN"/>
    <property type="match status" value="1"/>
</dbReference>
<dbReference type="OrthoDB" id="9807387at2"/>
<organism evidence="3 4">
    <name type="scientific">Brucella cytisi</name>
    <dbReference type="NCBI Taxonomy" id="407152"/>
    <lineage>
        <taxon>Bacteria</taxon>
        <taxon>Pseudomonadati</taxon>
        <taxon>Pseudomonadota</taxon>
        <taxon>Alphaproteobacteria</taxon>
        <taxon>Hyphomicrobiales</taxon>
        <taxon>Brucellaceae</taxon>
        <taxon>Brucella/Ochrobactrum group</taxon>
        <taxon>Brucella</taxon>
    </lineage>
</organism>
<dbReference type="AlphaFoldDB" id="A0A1J6HP91"/>
<keyword evidence="1 3" id="KW-0378">Hydrolase</keyword>
<dbReference type="Pfam" id="PF00857">
    <property type="entry name" value="Isochorismatase"/>
    <property type="match status" value="1"/>
</dbReference>
<dbReference type="Proteomes" id="UP000182985">
    <property type="component" value="Unassembled WGS sequence"/>
</dbReference>
<dbReference type="SUPFAM" id="SSF52499">
    <property type="entry name" value="Isochorismatase-like hydrolases"/>
    <property type="match status" value="1"/>
</dbReference>
<gene>
    <name evidence="3" type="ORF">BLA27_04890</name>
</gene>
<protein>
    <submittedName>
        <fullName evidence="3">Cysteine hydrolase</fullName>
    </submittedName>
</protein>
<dbReference type="Gene3D" id="3.40.50.850">
    <property type="entry name" value="Isochorismatase-like"/>
    <property type="match status" value="1"/>
</dbReference>
<comment type="caution">
    <text evidence="3">The sequence shown here is derived from an EMBL/GenBank/DDBJ whole genome shotgun (WGS) entry which is preliminary data.</text>
</comment>
<reference evidence="3 4" key="1">
    <citation type="submission" date="2016-10" db="EMBL/GenBank/DDBJ databases">
        <title>The Draft Genome Sequence of the Potato Rhizosphere Bacteria Ochrobactrum sp. IPA7.2.</title>
        <authorList>
            <person name="Gogoleva N.E."/>
            <person name="Khlopko Y.A."/>
            <person name="Burygin G.L."/>
            <person name="Plotnikov A.O."/>
        </authorList>
    </citation>
    <scope>NUCLEOTIDE SEQUENCE [LARGE SCALE GENOMIC DNA]</scope>
    <source>
        <strain evidence="3 4">IPA7.2</strain>
    </source>
</reference>
<sequence length="203" mass="21523">MENPTIRVIAGAPETSKVVPSTTALLVIDFQEEYFSGRLPIPNGVAALENAKLLIEKADHAGMSVFHVQHVAPSGSPIFAEDGETVAFRRDITPAEHHAVIRKSEVSVFQGTDIDAQLKAAGATTLIITGLMTHACVAGAARDAAPLGYHVIVAADASATRDLSNYQGIVIPHEQLHQSALVSLEDTFAEVRSTAEILGYFAV</sequence>
<evidence type="ECO:0000313" key="4">
    <source>
        <dbReference type="Proteomes" id="UP000182985"/>
    </source>
</evidence>
<accession>A0A1J6HP91</accession>
<dbReference type="InterPro" id="IPR000868">
    <property type="entry name" value="Isochorismatase-like_dom"/>
</dbReference>
<dbReference type="InterPro" id="IPR036380">
    <property type="entry name" value="Isochorismatase-like_sf"/>
</dbReference>
<proteinExistence type="predicted"/>
<feature type="domain" description="Isochorismatase-like" evidence="2">
    <location>
        <begin position="23"/>
        <end position="196"/>
    </location>
</feature>
<dbReference type="InterPro" id="IPR050272">
    <property type="entry name" value="Isochorismatase-like_hydrls"/>
</dbReference>